<evidence type="ECO:0000313" key="1">
    <source>
        <dbReference type="EMBL" id="KAK7817333.1"/>
    </source>
</evidence>
<dbReference type="AlphaFoldDB" id="A0AAW0ISZ2"/>
<reference evidence="1 2" key="1">
    <citation type="journal article" date="2018" name="Sci. Data">
        <title>The draft genome sequence of cork oak.</title>
        <authorList>
            <person name="Ramos A.M."/>
            <person name="Usie A."/>
            <person name="Barbosa P."/>
            <person name="Barros P.M."/>
            <person name="Capote T."/>
            <person name="Chaves I."/>
            <person name="Simoes F."/>
            <person name="Abreu I."/>
            <person name="Carrasquinho I."/>
            <person name="Faro C."/>
            <person name="Guimaraes J.B."/>
            <person name="Mendonca D."/>
            <person name="Nobrega F."/>
            <person name="Rodrigues L."/>
            <person name="Saibo N.J.M."/>
            <person name="Varela M.C."/>
            <person name="Egas C."/>
            <person name="Matos J."/>
            <person name="Miguel C.M."/>
            <person name="Oliveira M.M."/>
            <person name="Ricardo C.P."/>
            <person name="Goncalves S."/>
        </authorList>
    </citation>
    <scope>NUCLEOTIDE SEQUENCE [LARGE SCALE GENOMIC DNA]</scope>
    <source>
        <strain evidence="2">cv. HL8</strain>
    </source>
</reference>
<accession>A0AAW0ISZ2</accession>
<protein>
    <submittedName>
        <fullName evidence="1">Uncharacterized protein</fullName>
    </submittedName>
</protein>
<proteinExistence type="predicted"/>
<dbReference type="EMBL" id="PKMF04000889">
    <property type="protein sequence ID" value="KAK7817333.1"/>
    <property type="molecule type" value="Genomic_DNA"/>
</dbReference>
<dbReference type="Proteomes" id="UP000237347">
    <property type="component" value="Unassembled WGS sequence"/>
</dbReference>
<name>A0AAW0ISZ2_QUESU</name>
<comment type="caution">
    <text evidence="1">The sequence shown here is derived from an EMBL/GenBank/DDBJ whole genome shotgun (WGS) entry which is preliminary data.</text>
</comment>
<gene>
    <name evidence="1" type="ORF">CFP56_043009</name>
</gene>
<organism evidence="1 2">
    <name type="scientific">Quercus suber</name>
    <name type="common">Cork oak</name>
    <dbReference type="NCBI Taxonomy" id="58331"/>
    <lineage>
        <taxon>Eukaryota</taxon>
        <taxon>Viridiplantae</taxon>
        <taxon>Streptophyta</taxon>
        <taxon>Embryophyta</taxon>
        <taxon>Tracheophyta</taxon>
        <taxon>Spermatophyta</taxon>
        <taxon>Magnoliopsida</taxon>
        <taxon>eudicotyledons</taxon>
        <taxon>Gunneridae</taxon>
        <taxon>Pentapetalae</taxon>
        <taxon>rosids</taxon>
        <taxon>fabids</taxon>
        <taxon>Fagales</taxon>
        <taxon>Fagaceae</taxon>
        <taxon>Quercus</taxon>
    </lineage>
</organism>
<keyword evidence="2" id="KW-1185">Reference proteome</keyword>
<sequence>MKVSRTLIKVSLCVLSIDKVISQTLKKIPSYPVMPPNPGSNNSHLFPAYTKKENVTFKECEGLIDIWFRRLVVENGIWNRNLPSGYLLIDIKKENWAQNFIWVKFKNHKLGTF</sequence>
<evidence type="ECO:0000313" key="2">
    <source>
        <dbReference type="Proteomes" id="UP000237347"/>
    </source>
</evidence>